<keyword evidence="2" id="KW-1185">Reference proteome</keyword>
<accession>A0ABT2WVY7</accession>
<name>A0ABT2WVY7_9RHOB</name>
<sequence>MAQSRKSKNKMRFVTYKRVGYDHSVMSKSLPQIDFEIVAPSSDKMNPEERRRAIDDIADEVEKRFKGTMRLLA</sequence>
<protein>
    <submittedName>
        <fullName evidence="1">Uncharacterized protein</fullName>
    </submittedName>
</protein>
<reference evidence="1 2" key="1">
    <citation type="submission" date="2022-10" db="EMBL/GenBank/DDBJ databases">
        <title>Ruegeria sp. nov., isolated from ocean surface water.</title>
        <authorList>
            <person name="He W."/>
            <person name="Wang L."/>
            <person name="Zhang D.-F."/>
        </authorList>
    </citation>
    <scope>NUCLEOTIDE SEQUENCE [LARGE SCALE GENOMIC DNA]</scope>
    <source>
        <strain evidence="1 2">WL0004</strain>
    </source>
</reference>
<evidence type="ECO:0000313" key="2">
    <source>
        <dbReference type="Proteomes" id="UP001321014"/>
    </source>
</evidence>
<gene>
    <name evidence="1" type="ORF">OEZ49_20140</name>
</gene>
<dbReference type="EMBL" id="JAOVQN010000027">
    <property type="protein sequence ID" value="MCU9840081.1"/>
    <property type="molecule type" value="Genomic_DNA"/>
</dbReference>
<organism evidence="1 2">
    <name type="scientific">Ruegeria marisflavi</name>
    <dbReference type="NCBI Taxonomy" id="2984152"/>
    <lineage>
        <taxon>Bacteria</taxon>
        <taxon>Pseudomonadati</taxon>
        <taxon>Pseudomonadota</taxon>
        <taxon>Alphaproteobacteria</taxon>
        <taxon>Rhodobacterales</taxon>
        <taxon>Roseobacteraceae</taxon>
        <taxon>Ruegeria</taxon>
    </lineage>
</organism>
<dbReference type="RefSeq" id="WP_263389968.1">
    <property type="nucleotide sequence ID" value="NZ_JAOVQN010000027.1"/>
</dbReference>
<dbReference type="Proteomes" id="UP001321014">
    <property type="component" value="Unassembled WGS sequence"/>
</dbReference>
<comment type="caution">
    <text evidence="1">The sequence shown here is derived from an EMBL/GenBank/DDBJ whole genome shotgun (WGS) entry which is preliminary data.</text>
</comment>
<proteinExistence type="predicted"/>
<evidence type="ECO:0000313" key="1">
    <source>
        <dbReference type="EMBL" id="MCU9840081.1"/>
    </source>
</evidence>